<dbReference type="PANTHER" id="PTHR47876:SF2">
    <property type="entry name" value="GCN5-RELATED N-ACETYLTRANSFERASE 7, CHLOROPLASTIC"/>
    <property type="match status" value="1"/>
</dbReference>
<sequence>MRWIANPVVVFTGITDLYVHFAVDNEPAKQLYMKSGFIYENDEPAWKARFLDRPRRILLWTGLPVNYDV</sequence>
<dbReference type="PANTHER" id="PTHR47876">
    <property type="entry name" value="OS08G0260000 PROTEIN"/>
    <property type="match status" value="1"/>
</dbReference>
<evidence type="ECO:0008006" key="4">
    <source>
        <dbReference type="Google" id="ProtNLM"/>
    </source>
</evidence>
<protein>
    <recommendedName>
        <fullName evidence="4">N-acetyltransferase domain-containing protein</fullName>
    </recommendedName>
</protein>
<dbReference type="AlphaFoldDB" id="A0A438G6V4"/>
<accession>A0A438G6V4</accession>
<dbReference type="EMBL" id="QGNW01000557">
    <property type="protein sequence ID" value="RVW67955.1"/>
    <property type="molecule type" value="Genomic_DNA"/>
</dbReference>
<name>A0A438G6V4_VITVI</name>
<gene>
    <name evidence="2" type="ORF">CK203_046725</name>
    <name evidence="1" type="ORF">CK203_064219</name>
</gene>
<dbReference type="OrthoDB" id="41532at2759"/>
<proteinExistence type="predicted"/>
<reference evidence="1 3" key="1">
    <citation type="journal article" date="2018" name="PLoS Genet.">
        <title>Population sequencing reveals clonal diversity and ancestral inbreeding in the grapevine cultivar Chardonnay.</title>
        <authorList>
            <person name="Roach M.J."/>
            <person name="Johnson D.L."/>
            <person name="Bohlmann J."/>
            <person name="van Vuuren H.J."/>
            <person name="Jones S.J."/>
            <person name="Pretorius I.S."/>
            <person name="Schmidt S.A."/>
            <person name="Borneman A.R."/>
        </authorList>
    </citation>
    <scope>NUCLEOTIDE SEQUENCE [LARGE SCALE GENOMIC DNA]</scope>
    <source>
        <strain evidence="3">cv. Chardonnay</strain>
        <strain evidence="1">I10V1</strain>
        <tissue evidence="1">Leaf</tissue>
    </source>
</reference>
<comment type="caution">
    <text evidence="1">The sequence shown here is derived from an EMBL/GenBank/DDBJ whole genome shotgun (WGS) entry which is preliminary data.</text>
</comment>
<evidence type="ECO:0000313" key="2">
    <source>
        <dbReference type="EMBL" id="RVW84708.1"/>
    </source>
</evidence>
<dbReference type="EMBL" id="QGNW01000212">
    <property type="protein sequence ID" value="RVW84708.1"/>
    <property type="molecule type" value="Genomic_DNA"/>
</dbReference>
<evidence type="ECO:0000313" key="3">
    <source>
        <dbReference type="Proteomes" id="UP000288805"/>
    </source>
</evidence>
<dbReference type="Proteomes" id="UP000288805">
    <property type="component" value="Unassembled WGS sequence"/>
</dbReference>
<evidence type="ECO:0000313" key="1">
    <source>
        <dbReference type="EMBL" id="RVW67955.1"/>
    </source>
</evidence>
<organism evidence="1 3">
    <name type="scientific">Vitis vinifera</name>
    <name type="common">Grape</name>
    <dbReference type="NCBI Taxonomy" id="29760"/>
    <lineage>
        <taxon>Eukaryota</taxon>
        <taxon>Viridiplantae</taxon>
        <taxon>Streptophyta</taxon>
        <taxon>Embryophyta</taxon>
        <taxon>Tracheophyta</taxon>
        <taxon>Spermatophyta</taxon>
        <taxon>Magnoliopsida</taxon>
        <taxon>eudicotyledons</taxon>
        <taxon>Gunneridae</taxon>
        <taxon>Pentapetalae</taxon>
        <taxon>rosids</taxon>
        <taxon>Vitales</taxon>
        <taxon>Vitaceae</taxon>
        <taxon>Viteae</taxon>
        <taxon>Vitis</taxon>
    </lineage>
</organism>